<dbReference type="InterPro" id="IPR046457">
    <property type="entry name" value="PMI_typeI_cat"/>
</dbReference>
<dbReference type="PIRSF" id="PIRSF036894">
    <property type="entry name" value="PMI_Firm_short"/>
    <property type="match status" value="1"/>
</dbReference>
<sequence length="328" mass="37616">MKNTQTLYPLTFHPIPKEKIWGGTKLRKLLNKPFSGNHIGESWEISDVGNDCSVVKNGPLAGNTLRDLMQRYPKEIVGEEVYKKFKHHFPLLIKFIDARENLSVQLHPDDEIAKKRHNSYGKTEMWYIMQADDDSRIIIDFNEQISKDVYLKHLKKESLPTILNAEKVKTGDCYIIHPGLIHAIGKGVLLTEIQQTSDVTYRVYDWNRPDINGEKRELHTALALDAIDFSKTSNYKLAYTKKENDSVRMEQNQYFTTNYLYLTQAKAVSYATVESFIIYICVEGKCEISCKKTKEKVALNTGQTALIPAQCEAVFIETDKCVLLEVTI</sequence>
<evidence type="ECO:0000256" key="2">
    <source>
        <dbReference type="ARBA" id="ARBA00022833"/>
    </source>
</evidence>
<comment type="cofactor">
    <cofactor evidence="3">
        <name>Zn(2+)</name>
        <dbReference type="ChEBI" id="CHEBI:29105"/>
    </cofactor>
    <text evidence="3">Binds 1 zinc ion per subunit.</text>
</comment>
<organism evidence="6 7">
    <name type="scientific">Mesonia hippocampi</name>
    <dbReference type="NCBI Taxonomy" id="1628250"/>
    <lineage>
        <taxon>Bacteria</taxon>
        <taxon>Pseudomonadati</taxon>
        <taxon>Bacteroidota</taxon>
        <taxon>Flavobacteriia</taxon>
        <taxon>Flavobacteriales</taxon>
        <taxon>Flavobacteriaceae</taxon>
        <taxon>Mesonia</taxon>
    </lineage>
</organism>
<accession>A0A840EUK3</accession>
<dbReference type="RefSeq" id="WP_183476770.1">
    <property type="nucleotide sequence ID" value="NZ_JACIFO010000003.1"/>
</dbReference>
<reference evidence="6 7" key="1">
    <citation type="submission" date="2020-08" db="EMBL/GenBank/DDBJ databases">
        <title>Genomic Encyclopedia of Type Strains, Phase IV (KMG-IV): sequencing the most valuable type-strain genomes for metagenomic binning, comparative biology and taxonomic classification.</title>
        <authorList>
            <person name="Goeker M."/>
        </authorList>
    </citation>
    <scope>NUCLEOTIDE SEQUENCE [LARGE SCALE GENOMIC DNA]</scope>
    <source>
        <strain evidence="6 7">DSM 29568</strain>
    </source>
</reference>
<keyword evidence="2 3" id="KW-0862">Zinc</keyword>
<dbReference type="PANTHER" id="PTHR42742:SF3">
    <property type="entry name" value="FRUCTOKINASE"/>
    <property type="match status" value="1"/>
</dbReference>
<evidence type="ECO:0000259" key="5">
    <source>
        <dbReference type="Pfam" id="PF20511"/>
    </source>
</evidence>
<proteinExistence type="predicted"/>
<dbReference type="CDD" id="cd07010">
    <property type="entry name" value="cupin_PMI_type_I_N_bac"/>
    <property type="match status" value="1"/>
</dbReference>
<dbReference type="Proteomes" id="UP000553034">
    <property type="component" value="Unassembled WGS sequence"/>
</dbReference>
<protein>
    <submittedName>
        <fullName evidence="6">Mannose-6-phosphate isomerase</fullName>
        <ecNumber evidence="6">5.3.1.8</ecNumber>
    </submittedName>
</protein>
<dbReference type="Gene3D" id="2.60.120.10">
    <property type="entry name" value="Jelly Rolls"/>
    <property type="match status" value="2"/>
</dbReference>
<keyword evidence="7" id="KW-1185">Reference proteome</keyword>
<dbReference type="EMBL" id="JACIFO010000003">
    <property type="protein sequence ID" value="MBB4118567.1"/>
    <property type="molecule type" value="Genomic_DNA"/>
</dbReference>
<dbReference type="InterPro" id="IPR014710">
    <property type="entry name" value="RmlC-like_jellyroll"/>
</dbReference>
<dbReference type="InterPro" id="IPR011051">
    <property type="entry name" value="RmlC_Cupin_sf"/>
</dbReference>
<evidence type="ECO:0000256" key="1">
    <source>
        <dbReference type="ARBA" id="ARBA00022723"/>
    </source>
</evidence>
<dbReference type="InterPro" id="IPR014628">
    <property type="entry name" value="Man6P_isomerase_Firm_short"/>
</dbReference>
<keyword evidence="6" id="KW-0413">Isomerase</keyword>
<feature type="domain" description="Phosphomannose isomerase type I catalytic" evidence="5">
    <location>
        <begin position="17"/>
        <end position="119"/>
    </location>
</feature>
<dbReference type="EC" id="5.3.1.8" evidence="6"/>
<gene>
    <name evidence="6" type="ORF">GGR32_000847</name>
</gene>
<keyword evidence="1 3" id="KW-0479">Metal-binding</keyword>
<evidence type="ECO:0000313" key="6">
    <source>
        <dbReference type="EMBL" id="MBB4118567.1"/>
    </source>
</evidence>
<feature type="active site" evidence="4">
    <location>
        <position position="202"/>
    </location>
</feature>
<name>A0A840EUK3_9FLAO</name>
<dbReference type="GO" id="GO:0005975">
    <property type="term" value="P:carbohydrate metabolic process"/>
    <property type="evidence" value="ECO:0007669"/>
    <property type="project" value="InterPro"/>
</dbReference>
<dbReference type="AlphaFoldDB" id="A0A840EUK3"/>
<feature type="binding site" evidence="3">
    <location>
        <position position="182"/>
    </location>
    <ligand>
        <name>Zn(2+)</name>
        <dbReference type="ChEBI" id="CHEBI:29105"/>
    </ligand>
</feature>
<evidence type="ECO:0000256" key="4">
    <source>
        <dbReference type="PIRSR" id="PIRSR036894-2"/>
    </source>
</evidence>
<evidence type="ECO:0000256" key="3">
    <source>
        <dbReference type="PIRSR" id="PIRSR036894-1"/>
    </source>
</evidence>
<comment type="caution">
    <text evidence="6">The sequence shown here is derived from an EMBL/GenBank/DDBJ whole genome shotgun (WGS) entry which is preliminary data.</text>
</comment>
<dbReference type="PANTHER" id="PTHR42742">
    <property type="entry name" value="TRANSCRIPTIONAL REPRESSOR MPRA"/>
    <property type="match status" value="1"/>
</dbReference>
<dbReference type="GO" id="GO:0004476">
    <property type="term" value="F:mannose-6-phosphate isomerase activity"/>
    <property type="evidence" value="ECO:0007669"/>
    <property type="project" value="UniProtKB-EC"/>
</dbReference>
<evidence type="ECO:0000313" key="7">
    <source>
        <dbReference type="Proteomes" id="UP000553034"/>
    </source>
</evidence>
<dbReference type="SUPFAM" id="SSF51182">
    <property type="entry name" value="RmlC-like cupins"/>
    <property type="match status" value="1"/>
</dbReference>
<dbReference type="GO" id="GO:0008270">
    <property type="term" value="F:zinc ion binding"/>
    <property type="evidence" value="ECO:0007669"/>
    <property type="project" value="InterPro"/>
</dbReference>
<dbReference type="InterPro" id="IPR051804">
    <property type="entry name" value="Carb_Metab_Reg_Kinase/Isom"/>
</dbReference>
<feature type="binding site" evidence="3">
    <location>
        <position position="124"/>
    </location>
    <ligand>
        <name>Zn(2+)</name>
        <dbReference type="ChEBI" id="CHEBI:29105"/>
    </ligand>
</feature>
<feature type="binding site" evidence="3">
    <location>
        <position position="107"/>
    </location>
    <ligand>
        <name>Zn(2+)</name>
        <dbReference type="ChEBI" id="CHEBI:29105"/>
    </ligand>
</feature>
<dbReference type="Pfam" id="PF20511">
    <property type="entry name" value="PMI_typeI_cat"/>
    <property type="match status" value="1"/>
</dbReference>